<evidence type="ECO:0000259" key="1">
    <source>
        <dbReference type="Pfam" id="PF02625"/>
    </source>
</evidence>
<dbReference type="EMBL" id="CP003600">
    <property type="protein sequence ID" value="AFY92706.1"/>
    <property type="molecule type" value="Genomic_DNA"/>
</dbReference>
<dbReference type="Pfam" id="PF02625">
    <property type="entry name" value="XdhC_CoxI"/>
    <property type="match status" value="1"/>
</dbReference>
<dbReference type="InterPro" id="IPR003777">
    <property type="entry name" value="XdhC_CoxI"/>
</dbReference>
<reference evidence="3 4" key="1">
    <citation type="submission" date="2012-05" db="EMBL/GenBank/DDBJ databases">
        <title>Finished chromosome of genome of Chamaesiphon sp. PCC 6605.</title>
        <authorList>
            <consortium name="US DOE Joint Genome Institute"/>
            <person name="Gugger M."/>
            <person name="Coursin T."/>
            <person name="Rippka R."/>
            <person name="Tandeau De Marsac N."/>
            <person name="Huntemann M."/>
            <person name="Wei C.-L."/>
            <person name="Han J."/>
            <person name="Detter J.C."/>
            <person name="Han C."/>
            <person name="Tapia R."/>
            <person name="Chen A."/>
            <person name="Kyrpides N."/>
            <person name="Mavromatis K."/>
            <person name="Markowitz V."/>
            <person name="Szeto E."/>
            <person name="Ivanova N."/>
            <person name="Pagani I."/>
            <person name="Pati A."/>
            <person name="Goodwin L."/>
            <person name="Nordberg H.P."/>
            <person name="Cantor M.N."/>
            <person name="Hua S.X."/>
            <person name="Woyke T."/>
            <person name="Kerfeld C.A."/>
        </authorList>
    </citation>
    <scope>NUCLEOTIDE SEQUENCE [LARGE SCALE GENOMIC DNA]</scope>
    <source>
        <strain evidence="4">ATCC 27169 / PCC 6605</strain>
    </source>
</reference>
<dbReference type="PANTHER" id="PTHR30388:SF6">
    <property type="entry name" value="XANTHINE DEHYDROGENASE SUBUNIT A-RELATED"/>
    <property type="match status" value="1"/>
</dbReference>
<organism evidence="3 4">
    <name type="scientific">Chamaesiphon minutus (strain ATCC 27169 / PCC 6605)</name>
    <dbReference type="NCBI Taxonomy" id="1173020"/>
    <lineage>
        <taxon>Bacteria</taxon>
        <taxon>Bacillati</taxon>
        <taxon>Cyanobacteriota</taxon>
        <taxon>Cyanophyceae</taxon>
        <taxon>Gomontiellales</taxon>
        <taxon>Chamaesiphonaceae</taxon>
        <taxon>Chamaesiphon</taxon>
    </lineage>
</organism>
<dbReference type="KEGG" id="cmp:Cha6605_1547"/>
<name>K9UE53_CHAP6</name>
<dbReference type="PATRIC" id="fig|1173020.3.peg.1782"/>
<gene>
    <name evidence="3" type="ORF">Cha6605_1547</name>
</gene>
<proteinExistence type="predicted"/>
<feature type="domain" description="XdhC- CoxI" evidence="1">
    <location>
        <begin position="17"/>
        <end position="81"/>
    </location>
</feature>
<dbReference type="Pfam" id="PF13478">
    <property type="entry name" value="XdhC_C"/>
    <property type="match status" value="1"/>
</dbReference>
<dbReference type="eggNOG" id="COG1975">
    <property type="taxonomic scope" value="Bacteria"/>
</dbReference>
<dbReference type="Proteomes" id="UP000010366">
    <property type="component" value="Chromosome"/>
</dbReference>
<accession>K9UE53</accession>
<evidence type="ECO:0000313" key="3">
    <source>
        <dbReference type="EMBL" id="AFY92706.1"/>
    </source>
</evidence>
<dbReference type="RefSeq" id="WP_015158882.1">
    <property type="nucleotide sequence ID" value="NC_019697.1"/>
</dbReference>
<dbReference type="Gene3D" id="3.40.50.720">
    <property type="entry name" value="NAD(P)-binding Rossmann-like Domain"/>
    <property type="match status" value="1"/>
</dbReference>
<evidence type="ECO:0000259" key="2">
    <source>
        <dbReference type="Pfam" id="PF13478"/>
    </source>
</evidence>
<sequence>MSSEIQSILNAFDRSQHRGKSAFLATVVGTQGSTYRRPGARLFIAADGETVGLVSGGCLERDLVEHTQLMPDNRPKIVTYDHTATEDILWGFGLGCTGTVRVLVERLRPPHDPLTFLARCWRDRTPGVLVSIIQTEGNATQLGACLTLTAQAIDVLGQSDPDLIAAIVPDTRSVLRARQSVVKRYDLANCRIEVFIEFIEPPISLVIFGAGQDAIPLAQFAKALGWHVTVVDCRANPLSHERFAMCDRVILTRRERLDRIVIPAGAVAAILTHNYYDDLEILRGLLPAELGYIGLLGSRQRTQRLLQELQQDLTSITEQFDKLHAPVGLDIGAETPTAIALSIVAEIQAVLSDRPGNSLKYRNTSIHDTHQDRLTPARGWSLAADGYTQTVIIHSRN</sequence>
<dbReference type="PANTHER" id="PTHR30388">
    <property type="entry name" value="ALDEHYDE OXIDOREDUCTASE MOLYBDENUM COFACTOR ASSEMBLY PROTEIN"/>
    <property type="match status" value="1"/>
</dbReference>
<keyword evidence="4" id="KW-1185">Reference proteome</keyword>
<dbReference type="InterPro" id="IPR052698">
    <property type="entry name" value="MoCofactor_Util/Proc"/>
</dbReference>
<dbReference type="STRING" id="1173020.Cha6605_1547"/>
<dbReference type="InterPro" id="IPR027051">
    <property type="entry name" value="XdhC_Rossmann_dom"/>
</dbReference>
<dbReference type="HOGENOM" id="CLU_041115_1_1_3"/>
<dbReference type="AlphaFoldDB" id="K9UE53"/>
<dbReference type="OrthoDB" id="9773039at2"/>
<feature type="domain" description="XdhC Rossmann" evidence="2">
    <location>
        <begin position="205"/>
        <end position="347"/>
    </location>
</feature>
<protein>
    <submittedName>
        <fullName evidence="3">Xanthine and CO dehydrogenases maturation factor, XdhC/CoxF family</fullName>
    </submittedName>
</protein>
<evidence type="ECO:0000313" key="4">
    <source>
        <dbReference type="Proteomes" id="UP000010366"/>
    </source>
</evidence>